<proteinExistence type="predicted"/>
<dbReference type="RefSeq" id="WP_181677698.1">
    <property type="nucleotide sequence ID" value="NZ_JABJVM010000022.1"/>
</dbReference>
<protein>
    <submittedName>
        <fullName evidence="2">Crp/Fnr family transcriptional regulator</fullName>
    </submittedName>
</protein>
<dbReference type="InterPro" id="IPR014710">
    <property type="entry name" value="RmlC-like_jellyroll"/>
</dbReference>
<dbReference type="Gene3D" id="2.60.120.10">
    <property type="entry name" value="Jelly Rolls"/>
    <property type="match status" value="1"/>
</dbReference>
<dbReference type="AlphaFoldDB" id="A0A7W1YHD2"/>
<dbReference type="InterPro" id="IPR018490">
    <property type="entry name" value="cNMP-bd_dom_sf"/>
</dbReference>
<accession>A0A7W1YHD2</accession>
<organism evidence="2 3">
    <name type="scientific">Listeria rustica</name>
    <dbReference type="NCBI Taxonomy" id="2713503"/>
    <lineage>
        <taxon>Bacteria</taxon>
        <taxon>Bacillati</taxon>
        <taxon>Bacillota</taxon>
        <taxon>Bacilli</taxon>
        <taxon>Bacillales</taxon>
        <taxon>Listeriaceae</taxon>
        <taxon>Listeria</taxon>
    </lineage>
</organism>
<evidence type="ECO:0000313" key="2">
    <source>
        <dbReference type="EMBL" id="MBA3927617.1"/>
    </source>
</evidence>
<reference evidence="2 3" key="2">
    <citation type="submission" date="2020-08" db="EMBL/GenBank/DDBJ databases">
        <title>Listeria ohnekaius sp. nov. and Listeria portnoyii sp. nov. isolated from non-agricultural and natural environments.</title>
        <authorList>
            <person name="Weller D."/>
            <person name="Belias A.M."/>
            <person name="Liao J."/>
            <person name="Guo S."/>
            <person name="Orsi R.H."/>
            <person name="Wiedmann M."/>
        </authorList>
    </citation>
    <scope>NUCLEOTIDE SEQUENCE [LARGE SCALE GENOMIC DNA]</scope>
    <source>
        <strain evidence="2 3">FSL W9-0585</strain>
    </source>
</reference>
<dbReference type="InterPro" id="IPR036390">
    <property type="entry name" value="WH_DNA-bd_sf"/>
</dbReference>
<dbReference type="EMBL" id="JABJVM010000022">
    <property type="protein sequence ID" value="MBA3927617.1"/>
    <property type="molecule type" value="Genomic_DNA"/>
</dbReference>
<keyword evidence="1" id="KW-0010">Activator</keyword>
<gene>
    <name evidence="2" type="ORF">HPK16_14860</name>
</gene>
<dbReference type="SUPFAM" id="SSF46785">
    <property type="entry name" value="Winged helix' DNA-binding domain"/>
    <property type="match status" value="1"/>
</dbReference>
<dbReference type="SUPFAM" id="SSF51206">
    <property type="entry name" value="cAMP-binding domain-like"/>
    <property type="match status" value="1"/>
</dbReference>
<sequence length="193" mass="22326">MLVKDIEIISLKQGEVLRICGEYTILEGYVVCRRGNHLLRIIKEGTFIVPEDAFMGGLVEYRAQRDTRVAFIPSSLLAGFLNKQREAQQDIIQLFTQQLDLYELPVKERVMALLYRTACEVGEFKLDKCRIPTILIQAEIAIYTHCTREYLNSVRKALMNEGWLDVSKDWVLLDWERWSARVSVDSLKGRSVL</sequence>
<keyword evidence="3" id="KW-1185">Reference proteome</keyword>
<name>A0A7W1YHD2_9LIST</name>
<evidence type="ECO:0000256" key="1">
    <source>
        <dbReference type="ARBA" id="ARBA00023159"/>
    </source>
</evidence>
<dbReference type="Proteomes" id="UP000548787">
    <property type="component" value="Unassembled WGS sequence"/>
</dbReference>
<evidence type="ECO:0000313" key="3">
    <source>
        <dbReference type="Proteomes" id="UP000548787"/>
    </source>
</evidence>
<comment type="caution">
    <text evidence="2">The sequence shown here is derived from an EMBL/GenBank/DDBJ whole genome shotgun (WGS) entry which is preliminary data.</text>
</comment>
<reference evidence="2 3" key="1">
    <citation type="submission" date="2020-05" db="EMBL/GenBank/DDBJ databases">
        <authorList>
            <person name="Carlin C.R."/>
        </authorList>
    </citation>
    <scope>NUCLEOTIDE SEQUENCE [LARGE SCALE GENOMIC DNA]</scope>
    <source>
        <strain evidence="2 3">FSL W9-0585</strain>
    </source>
</reference>